<accession>A0ABW5L8S6</accession>
<dbReference type="Proteomes" id="UP001597440">
    <property type="component" value="Unassembled WGS sequence"/>
</dbReference>
<dbReference type="InterPro" id="IPR013766">
    <property type="entry name" value="Thioredoxin_domain"/>
</dbReference>
<name>A0ABW5L8S6_9SPHI</name>
<dbReference type="Pfam" id="PF00578">
    <property type="entry name" value="AhpC-TSA"/>
    <property type="match status" value="1"/>
</dbReference>
<organism evidence="3 4">
    <name type="scientific">Sphingobacterium tabacisoli</name>
    <dbReference type="NCBI Taxonomy" id="2044855"/>
    <lineage>
        <taxon>Bacteria</taxon>
        <taxon>Pseudomonadati</taxon>
        <taxon>Bacteroidota</taxon>
        <taxon>Sphingobacteriia</taxon>
        <taxon>Sphingobacteriales</taxon>
        <taxon>Sphingobacteriaceae</taxon>
        <taxon>Sphingobacterium</taxon>
    </lineage>
</organism>
<dbReference type="PANTHER" id="PTHR42852">
    <property type="entry name" value="THIOL:DISULFIDE INTERCHANGE PROTEIN DSBE"/>
    <property type="match status" value="1"/>
</dbReference>
<evidence type="ECO:0000313" key="3">
    <source>
        <dbReference type="EMBL" id="MFD2556765.1"/>
    </source>
</evidence>
<evidence type="ECO:0000256" key="1">
    <source>
        <dbReference type="SAM" id="SignalP"/>
    </source>
</evidence>
<gene>
    <name evidence="3" type="ORF">ACFSQW_20420</name>
</gene>
<dbReference type="PANTHER" id="PTHR42852:SF17">
    <property type="entry name" value="THIOREDOXIN-LIKE PROTEIN HI_1115"/>
    <property type="match status" value="1"/>
</dbReference>
<feature type="domain" description="Thioredoxin" evidence="2">
    <location>
        <begin position="510"/>
        <end position="668"/>
    </location>
</feature>
<feature type="chain" id="PRO_5045851736" evidence="1">
    <location>
        <begin position="22"/>
        <end position="669"/>
    </location>
</feature>
<dbReference type="InterPro" id="IPR050553">
    <property type="entry name" value="Thioredoxin_ResA/DsbE_sf"/>
</dbReference>
<evidence type="ECO:0000313" key="4">
    <source>
        <dbReference type="Proteomes" id="UP001597440"/>
    </source>
</evidence>
<dbReference type="InterPro" id="IPR036249">
    <property type="entry name" value="Thioredoxin-like_sf"/>
</dbReference>
<feature type="signal peptide" evidence="1">
    <location>
        <begin position="1"/>
        <end position="21"/>
    </location>
</feature>
<comment type="caution">
    <text evidence="3">The sequence shown here is derived from an EMBL/GenBank/DDBJ whole genome shotgun (WGS) entry which is preliminary data.</text>
</comment>
<dbReference type="SUPFAM" id="SSF52833">
    <property type="entry name" value="Thioredoxin-like"/>
    <property type="match status" value="1"/>
</dbReference>
<evidence type="ECO:0000259" key="2">
    <source>
        <dbReference type="PROSITE" id="PS51352"/>
    </source>
</evidence>
<keyword evidence="4" id="KW-1185">Reference proteome</keyword>
<keyword evidence="1" id="KW-0732">Signal</keyword>
<dbReference type="Gene3D" id="3.40.30.10">
    <property type="entry name" value="Glutaredoxin"/>
    <property type="match status" value="1"/>
</dbReference>
<dbReference type="RefSeq" id="WP_210354826.1">
    <property type="nucleotide sequence ID" value="NZ_JAEQMU010000002.1"/>
</dbReference>
<dbReference type="CDD" id="cd02966">
    <property type="entry name" value="TlpA_like_family"/>
    <property type="match status" value="1"/>
</dbReference>
<protein>
    <submittedName>
        <fullName evidence="3">TlpA family protein disulfide reductase</fullName>
    </submittedName>
</protein>
<reference evidence="4" key="1">
    <citation type="journal article" date="2019" name="Int. J. Syst. Evol. Microbiol.">
        <title>The Global Catalogue of Microorganisms (GCM) 10K type strain sequencing project: providing services to taxonomists for standard genome sequencing and annotation.</title>
        <authorList>
            <consortium name="The Broad Institute Genomics Platform"/>
            <consortium name="The Broad Institute Genome Sequencing Center for Infectious Disease"/>
            <person name="Wu L."/>
            <person name="Ma J."/>
        </authorList>
    </citation>
    <scope>NUCLEOTIDE SEQUENCE [LARGE SCALE GENOMIC DNA]</scope>
    <source>
        <strain evidence="4">KCTC 52298</strain>
    </source>
</reference>
<dbReference type="InterPro" id="IPR000866">
    <property type="entry name" value="AhpC/TSA"/>
</dbReference>
<proteinExistence type="predicted"/>
<sequence>MMKKIVLAVFLLMGITLQAQEQPYSSAVFPSQSGKVGQNLRILYDAKGGDLEFSDEVSVAVYRFHNDIWKMEQFAMKSVGNKQWEYLYPVSDSTLFVGVKFFQGDLYSPEILDNNSNKGYGLKIFDRKGKAQKGSFLAEASFIVPTLARGAIINYYEGEPSLDKTYLSGIIREEEKLSGNAISSRYKLYLGAQRLLLTDQELAPVAEKVVNQLLSDRSISADDLGDLQLFLQHQIKQDRLAEQVGKRITEQYPKSATARFVAYSNIRTSSNNLNEVVASYEDFLSRFPITEWQKKPDNKGFIYYAVYRGIGTGYFDTKQFDKFQALFKDIDFRTSNELLRWNVMRAYMFNTVGKDSLYHIAEPLIQMLISKKGDGSYRSDFMNKQAADSNMNNQMDDRLFTHISLLNDLGRYDEARKYFFELSDKGKYGNAELNDINLHVLEKLDAKHDILPLLEMSIKANAVTPRMFDTLKSLYMKSHSGSSEGYDLYLTSLQSVDQRAELEAYVNEHLNINYPIPDFSMENADGGFVDQDNIKDKIVVMDFWATWCRPCIMAFPGMQLLVDKYTNDSQVAIYMVGTMQTGDYRTKSVNFVRGEGYRFTLLHDAENEVNGQQDKLFKSLVTPIFKDSSIPRKIVVKNGVIRYSSGGYSGSPSKLMDELSLVIEKLKSE</sequence>
<dbReference type="PROSITE" id="PS51352">
    <property type="entry name" value="THIOREDOXIN_2"/>
    <property type="match status" value="1"/>
</dbReference>
<dbReference type="EMBL" id="JBHULD010000025">
    <property type="protein sequence ID" value="MFD2556765.1"/>
    <property type="molecule type" value="Genomic_DNA"/>
</dbReference>